<evidence type="ECO:0000313" key="4">
    <source>
        <dbReference type="EMBL" id="MBC6491241.1"/>
    </source>
</evidence>
<evidence type="ECO:0000256" key="1">
    <source>
        <dbReference type="ARBA" id="ARBA00022729"/>
    </source>
</evidence>
<protein>
    <recommendedName>
        <fullName evidence="3">ASPIC/UnbV domain-containing protein</fullName>
    </recommendedName>
</protein>
<dbReference type="Pfam" id="PF13517">
    <property type="entry name" value="FG-GAP_3"/>
    <property type="match status" value="7"/>
</dbReference>
<accession>A0ABR7M9D0</accession>
<comment type="caution">
    <text evidence="4">The sequence shown here is derived from an EMBL/GenBank/DDBJ whole genome shotgun (WGS) entry which is preliminary data.</text>
</comment>
<dbReference type="InterPro" id="IPR011519">
    <property type="entry name" value="UnbV_ASPIC"/>
</dbReference>
<feature type="chain" id="PRO_5045203277" description="ASPIC/UnbV domain-containing protein" evidence="2">
    <location>
        <begin position="18"/>
        <end position="1099"/>
    </location>
</feature>
<dbReference type="EMBL" id="MBUA01000012">
    <property type="protein sequence ID" value="MBC6491241.1"/>
    <property type="molecule type" value="Genomic_DNA"/>
</dbReference>
<dbReference type="InterPro" id="IPR013517">
    <property type="entry name" value="FG-GAP"/>
</dbReference>
<dbReference type="InterPro" id="IPR027039">
    <property type="entry name" value="Crtac1"/>
</dbReference>
<proteinExistence type="predicted"/>
<feature type="domain" description="ASPIC/UnbV" evidence="3">
    <location>
        <begin position="529"/>
        <end position="593"/>
    </location>
</feature>
<dbReference type="PROSITE" id="PS51257">
    <property type="entry name" value="PROKAR_LIPOPROTEIN"/>
    <property type="match status" value="1"/>
</dbReference>
<dbReference type="Proteomes" id="UP000765802">
    <property type="component" value="Unassembled WGS sequence"/>
</dbReference>
<dbReference type="Gene3D" id="2.130.10.130">
    <property type="entry name" value="Integrin alpha, N-terminal"/>
    <property type="match status" value="4"/>
</dbReference>
<reference evidence="4 5" key="1">
    <citation type="submission" date="2016-07" db="EMBL/GenBank/DDBJ databases">
        <title>Genome analysis of Flavihumibacter stibioxidans YS-17.</title>
        <authorList>
            <person name="Shi K."/>
            <person name="Han Y."/>
            <person name="Wang G."/>
        </authorList>
    </citation>
    <scope>NUCLEOTIDE SEQUENCE [LARGE SCALE GENOMIC DNA]</scope>
    <source>
        <strain evidence="4 5">YS-17</strain>
    </source>
</reference>
<name>A0ABR7M9D0_9BACT</name>
<evidence type="ECO:0000256" key="2">
    <source>
        <dbReference type="SAM" id="SignalP"/>
    </source>
</evidence>
<evidence type="ECO:0000313" key="5">
    <source>
        <dbReference type="Proteomes" id="UP000765802"/>
    </source>
</evidence>
<dbReference type="PANTHER" id="PTHR16026">
    <property type="entry name" value="CARTILAGE ACIDIC PROTEIN 1"/>
    <property type="match status" value="1"/>
</dbReference>
<evidence type="ECO:0000259" key="3">
    <source>
        <dbReference type="Pfam" id="PF07593"/>
    </source>
</evidence>
<keyword evidence="5" id="KW-1185">Reference proteome</keyword>
<dbReference type="SUPFAM" id="SSF69318">
    <property type="entry name" value="Integrin alpha N-terminal domain"/>
    <property type="match status" value="2"/>
</dbReference>
<organism evidence="4 5">
    <name type="scientific">Flavihumibacter stibioxidans</name>
    <dbReference type="NCBI Taxonomy" id="1834163"/>
    <lineage>
        <taxon>Bacteria</taxon>
        <taxon>Pseudomonadati</taxon>
        <taxon>Bacteroidota</taxon>
        <taxon>Chitinophagia</taxon>
        <taxon>Chitinophagales</taxon>
        <taxon>Chitinophagaceae</taxon>
        <taxon>Flavihumibacter</taxon>
    </lineage>
</organism>
<gene>
    <name evidence="4" type="ORF">BC349_09370</name>
</gene>
<dbReference type="RefSeq" id="WP_187256551.1">
    <property type="nucleotide sequence ID" value="NZ_JBHULF010000014.1"/>
</dbReference>
<dbReference type="Pfam" id="PF07593">
    <property type="entry name" value="UnbV_ASPIC"/>
    <property type="match status" value="1"/>
</dbReference>
<sequence>MVILLLRRLLNTAAALAAGSLLLSCNDNNTLFSKLSPSKTNIEFVNKLEDKPGLSILYYLYFYNGGGVATGDINNDGLADIYFTANTKGNNKLYLNKGDFEFEDITEQAGVAGNADWSSGVTMADVNGDGFLDIYVCAVARSFGLNGTNQLFINNGNNSFTESAAAYGLDFSGLSAQAAFFDFDRDGDLDCYLLNQSKQPHANIQDTSGRRVPDALTGDRFYRNELNTGEKKFTDISAAAGIYQSKLGYGLGIAVADLNNDGWDDIYIGNDFHENDYYYVNNGNGSFTESGAAHFRHYSRFSMGNDIADFDNDGQPDVVTVDMLPSDEKILKTYGSDENPDSYKVKLEMNGYQNQYSRNSLHRNNGNGSSFSDIALMAGVPATDWSWSPLLADFDNDGNKDLFVSSGIVKRPVDLDYIRFVSDMERKKNINNTNAYDEEVIKAMPDGSGHPYLFRGNGHMHFTDVSMEWGTGDRKGYYNGAAYADFDNDGDIDLVVNAINEEALLLRNNTGGKNSLTVTLKGDKPNAFGVGTKVYSWQKGKMQYQQAMPTRGFQSASDTRLVFGLDSASAPDSLLVVWPDQRYQVLKNIQSGKPLLLEQSAAKGTFLYKDFFHQTTPPFEVVNLSASYTHIENPFFDNNVQYLIPHGQSTRGPKLAVADVNGDGLDDIYACGAIGQTGTLLVQSASGQFTTTISDGLHTARDSEGVDALFFDADKDGDQDLYVVSGGNEFENGNPLLADHFYRNSGKGVFLEDSAAIPSLRFNKSCITSADIDKDGDTDLFIGGLADARQFGMAQASYLLLNDGKGKFSIAGEEIIQLKNIGMVTAASFADLNKDGEPDLVVNGEWMPVKVFHNKAGKFTSHDLDQSTGLWQSVYAADLNGDGFTDILAGNWGHNSKLWSGKKSPLKLYVKDFDKNGTVEQVLAYNIDGKEYPFLAKDELERALPVLKKAYLTYGEVAGKTVDYIFYDLFREYLELKAETLSSSAFINDGKGGFTRTDLPDALQTAPLMAFTSIRDGKGTGFMAGGNFYNVIPYEGRYDAMVPTTFSFASDKSTIVSGAALPLVSGEIRDFKWLRKAGGGELLVIARNNDSLIFLKQNN</sequence>
<dbReference type="InterPro" id="IPR028994">
    <property type="entry name" value="Integrin_alpha_N"/>
</dbReference>
<feature type="signal peptide" evidence="2">
    <location>
        <begin position="1"/>
        <end position="17"/>
    </location>
</feature>
<dbReference type="PANTHER" id="PTHR16026:SF0">
    <property type="entry name" value="CARTILAGE ACIDIC PROTEIN 1"/>
    <property type="match status" value="1"/>
</dbReference>
<keyword evidence="1 2" id="KW-0732">Signal</keyword>